<keyword evidence="3" id="KW-0479">Metal-binding</keyword>
<dbReference type="GO" id="GO:0016104">
    <property type="term" value="P:triterpenoid biosynthetic process"/>
    <property type="evidence" value="ECO:0007669"/>
    <property type="project" value="InterPro"/>
</dbReference>
<gene>
    <name evidence="8" type="primary">shc-1</name>
    <name evidence="8" type="ORF">GCM10018785_11460</name>
</gene>
<dbReference type="InterPro" id="IPR032697">
    <property type="entry name" value="SQ_cyclase_N"/>
</dbReference>
<accession>A0A918ZAT4</accession>
<dbReference type="Proteomes" id="UP000608024">
    <property type="component" value="Unassembled WGS sequence"/>
</dbReference>
<evidence type="ECO:0000256" key="5">
    <source>
        <dbReference type="SAM" id="MobiDB-lite"/>
    </source>
</evidence>
<dbReference type="PANTHER" id="PTHR11764">
    <property type="entry name" value="TERPENE CYCLASE/MUTASE FAMILY MEMBER"/>
    <property type="match status" value="1"/>
</dbReference>
<dbReference type="Pfam" id="PF13249">
    <property type="entry name" value="SQHop_cyclase_N"/>
    <property type="match status" value="1"/>
</dbReference>
<dbReference type="InterPro" id="IPR032696">
    <property type="entry name" value="SQ_cyclase_C"/>
</dbReference>
<evidence type="ECO:0000256" key="3">
    <source>
        <dbReference type="ARBA" id="ARBA00022723"/>
    </source>
</evidence>
<dbReference type="InterPro" id="IPR018333">
    <property type="entry name" value="Squalene_cyclase"/>
</dbReference>
<feature type="domain" description="Squalene cyclase N-terminal" evidence="7">
    <location>
        <begin position="35"/>
        <end position="323"/>
    </location>
</feature>
<evidence type="ECO:0000259" key="6">
    <source>
        <dbReference type="Pfam" id="PF13243"/>
    </source>
</evidence>
<evidence type="ECO:0000313" key="9">
    <source>
        <dbReference type="Proteomes" id="UP000608024"/>
    </source>
</evidence>
<feature type="domain" description="Squalene cyclase C-terminal" evidence="6">
    <location>
        <begin position="335"/>
        <end position="666"/>
    </location>
</feature>
<comment type="pathway">
    <text evidence="1">Secondary metabolite biosynthesis; hopanoid biosynthesis.</text>
</comment>
<dbReference type="AlphaFoldDB" id="A0A918ZAT4"/>
<dbReference type="EMBL" id="BNBT01000010">
    <property type="protein sequence ID" value="GHE43612.1"/>
    <property type="molecule type" value="Genomic_DNA"/>
</dbReference>
<reference evidence="8" key="2">
    <citation type="submission" date="2020-09" db="EMBL/GenBank/DDBJ databases">
        <authorList>
            <person name="Sun Q."/>
            <person name="Ohkuma M."/>
        </authorList>
    </citation>
    <scope>NUCLEOTIDE SEQUENCE</scope>
    <source>
        <strain evidence="8">JCM 4784</strain>
    </source>
</reference>
<dbReference type="NCBIfam" id="TIGR01787">
    <property type="entry name" value="squalene_cyclas"/>
    <property type="match status" value="1"/>
</dbReference>
<keyword evidence="9" id="KW-1185">Reference proteome</keyword>
<comment type="similarity">
    <text evidence="2">Belongs to the terpene cyclase/mutase family.</text>
</comment>
<dbReference type="GO" id="GO:0016866">
    <property type="term" value="F:intramolecular transferase activity"/>
    <property type="evidence" value="ECO:0007669"/>
    <property type="project" value="InterPro"/>
</dbReference>
<evidence type="ECO:0000313" key="8">
    <source>
        <dbReference type="EMBL" id="GHE43612.1"/>
    </source>
</evidence>
<evidence type="ECO:0000256" key="2">
    <source>
        <dbReference type="ARBA" id="ARBA00009755"/>
    </source>
</evidence>
<proteinExistence type="inferred from homology"/>
<keyword evidence="4" id="KW-0677">Repeat</keyword>
<dbReference type="GO" id="GO:0005811">
    <property type="term" value="C:lipid droplet"/>
    <property type="evidence" value="ECO:0007669"/>
    <property type="project" value="InterPro"/>
</dbReference>
<evidence type="ECO:0000256" key="1">
    <source>
        <dbReference type="ARBA" id="ARBA00004999"/>
    </source>
</evidence>
<comment type="caution">
    <text evidence="8">The sequence shown here is derived from an EMBL/GenBank/DDBJ whole genome shotgun (WGS) entry which is preliminary data.</text>
</comment>
<sequence>MTVTGSGRAPHPSPSPTGASPPTLTADIRAAHDLAVRHLLSLQRDDGSWEGEMVWNTMILSQYVIVRELVNRPVPKERHAAIVRHYETTVTGEGGWGLHPASGPSAYCTTLAHVALRLLGLPPGHPLCAGSAAWLAAQPGGALSVPTWGKFWLALLGLYDWRAVNPLPPEIFLLPHRVPFHPDRLYCHTRTIYQAMAYLYGARFTVRPRVAQALEGELFPGRRPRPADRARLGTDALYPPAPVLRAVFTCLTWYERAPMAGPRARALDRCLRRVRHEQQVTAEAGISPVSSLLNVLVLHAAGAGAEEVDRALAGLESWCWQDEERGIRYAGARSHSWDTAFALEALFASGPTAVAGRAAAAERAASFLIGAQLRGDVPDPWVTARASADGGWCFSEGTHRWPVSDCTAEAAASLLHTADATRGTEAPTSLPGPERLVRAHRFLLERQNRDGGFGTYEPRRGPRLLERLNPSEMFTNCVVEDSYIECTGSALVALAALRDHVPTPDRRAGDRAARRARRFLLSRQAPDGSWPAAWGVHRIYGTLFAVRGLLAAGLAPGHPGLERAARWLERVQREDGGWGEHHRGCVERRYVPDETSRPVQTAWALLALLGLRPAAAPAVERGLAWLCRHQRADGSWRQEAPAGVFFGSAMLDYRLYAAYFPLWALGVRLAGTQSVTEDDGACGSAAP</sequence>
<dbReference type="PANTHER" id="PTHR11764:SF20">
    <property type="entry name" value="LANOSTEROL SYNTHASE"/>
    <property type="match status" value="1"/>
</dbReference>
<evidence type="ECO:0000256" key="4">
    <source>
        <dbReference type="ARBA" id="ARBA00022737"/>
    </source>
</evidence>
<dbReference type="SFLD" id="SFLDG01016">
    <property type="entry name" value="Prenyltransferase_Like_2"/>
    <property type="match status" value="1"/>
</dbReference>
<organism evidence="8 9">
    <name type="scientific">Streptomyces longispororuber</name>
    <dbReference type="NCBI Taxonomy" id="68230"/>
    <lineage>
        <taxon>Bacteria</taxon>
        <taxon>Bacillati</taxon>
        <taxon>Actinomycetota</taxon>
        <taxon>Actinomycetes</taxon>
        <taxon>Kitasatosporales</taxon>
        <taxon>Streptomycetaceae</taxon>
        <taxon>Streptomyces</taxon>
    </lineage>
</organism>
<reference evidence="8" key="1">
    <citation type="journal article" date="2014" name="Int. J. Syst. Evol. Microbiol.">
        <title>Complete genome sequence of Corynebacterium casei LMG S-19264T (=DSM 44701T), isolated from a smear-ripened cheese.</title>
        <authorList>
            <consortium name="US DOE Joint Genome Institute (JGI-PGF)"/>
            <person name="Walter F."/>
            <person name="Albersmeier A."/>
            <person name="Kalinowski J."/>
            <person name="Ruckert C."/>
        </authorList>
    </citation>
    <scope>NUCLEOTIDE SEQUENCE</scope>
    <source>
        <strain evidence="8">JCM 4784</strain>
    </source>
</reference>
<dbReference type="InterPro" id="IPR008930">
    <property type="entry name" value="Terpenoid_cyclase/PrenylTrfase"/>
</dbReference>
<dbReference type="GO" id="GO:0046872">
    <property type="term" value="F:metal ion binding"/>
    <property type="evidence" value="ECO:0007669"/>
    <property type="project" value="UniProtKB-KW"/>
</dbReference>
<evidence type="ECO:0000259" key="7">
    <source>
        <dbReference type="Pfam" id="PF13249"/>
    </source>
</evidence>
<name>A0A918ZAT4_9ACTN</name>
<dbReference type="Pfam" id="PF13243">
    <property type="entry name" value="SQHop_cyclase_C"/>
    <property type="match status" value="1"/>
</dbReference>
<feature type="region of interest" description="Disordered" evidence="5">
    <location>
        <begin position="1"/>
        <end position="23"/>
    </location>
</feature>
<protein>
    <submittedName>
        <fullName evidence="8">Squalene-hopene cyclase</fullName>
    </submittedName>
</protein>
<dbReference type="SUPFAM" id="SSF48239">
    <property type="entry name" value="Terpenoid cyclases/Protein prenyltransferases"/>
    <property type="match status" value="2"/>
</dbReference>
<dbReference type="Gene3D" id="1.50.10.20">
    <property type="match status" value="2"/>
</dbReference>